<evidence type="ECO:0000256" key="1">
    <source>
        <dbReference type="ARBA" id="ARBA00004141"/>
    </source>
</evidence>
<feature type="transmembrane region" description="Helical" evidence="17">
    <location>
        <begin position="947"/>
        <end position="967"/>
    </location>
</feature>
<evidence type="ECO:0000256" key="13">
    <source>
        <dbReference type="ARBA" id="ARBA00022989"/>
    </source>
</evidence>
<sequence>MENLPAMEPFNIPNKGASDESQLKWRENTLTLNPTRRFRHTANVEKRKTAMSAQRKVRTGITATRAALKFIEGGLIASNTASNVKEAVAKAEKHGFKTHAQELTRLNEKIGVYNALGRLQGIADKLQVPSLEGGIDGTLDDLSRRREIFGHNTHTEKPPKGFLVYVWEALHDLTLMILVVCAILSLIIGVSTEGLSEGWHDGAGILMSILIVVLVTATSDYRQSLQFRDLEKEKKKISVQVSRHGRRQKVSIHDLVVGDVVHLSIGDQIPADGLFINGFSLTLDESSLTGESEPVLPSLNKPCLLAGTKVQDGSGKMLITGVGMNTEWGNLLSSLSEVGNEETPLQVKLNGVATLVGKIGLGFAILTFAILLFNFCVEKEDLTQWSGEDVEDIVEFFTIAVTIIVVAVPEGLPLAVTLSLAYAMKQMMKDKALVRHLSACETMGSATCICSDKTGTLTTNQMTVVKVWAGEGIQEPHKMTSSLSEKALEVLLEGIFQNTSGDVVEYNDQRELLGSPTETAILRFGLNLGGAFKAVRSKATIVTVEPFNSLKKKMAVLLGFGDGKYRAHCKGASEIVLSLCDNIMDSNGNVNPLDYDKRSEVEAVIDMFAKDALRTLCLAFKDMEGEGCGIPDMGFTCVAIVGIKDPVRPGVVDAVNLCARAGIRVRMVTGDNIETAKAIARECNILTEDGIAVEGPVFRKWTEAEMMENVSKLQVMARSSPGDKLLLVKHLKREQHVVAVTGDGTNDAPALHEADIGLAMGIAGTEVAKESADIVILDDNFSTIVTVAKWGRSIYTNIQKFVQFQLTVNLVALLLNFSSACITGRAPLTAVQLLWVNLIMDTLGALALATEPPYDELMDKVPVGRKGTLITPVMWRNIFGQTIYQLFVLWQLQSRGKVLLNLHGDDVQDVLDTMIFNTFVFCQVFNELNSRQMEKLNVFKNTLNNKVFVVVMISTVAFQIVMVEGLGKLANTVHLTKEQWLISVSIGSVSLFVAFLVKLPLNGNWRIAKRFIQEQWLVGSAVAGLAFIVGATLHFSNSRFLDL</sequence>
<evidence type="ECO:0000256" key="9">
    <source>
        <dbReference type="ARBA" id="ARBA00022840"/>
    </source>
</evidence>
<dbReference type="EC" id="7.2.2.10" evidence="17"/>
<dbReference type="GO" id="GO:0016887">
    <property type="term" value="F:ATP hydrolysis activity"/>
    <property type="evidence" value="ECO:0007669"/>
    <property type="project" value="InterPro"/>
</dbReference>
<dbReference type="InterPro" id="IPR004014">
    <property type="entry name" value="ATPase_P-typ_cation-transptr_N"/>
</dbReference>
<dbReference type="Gene3D" id="3.40.1110.10">
    <property type="entry name" value="Calcium-transporting ATPase, cytoplasmic domain N"/>
    <property type="match status" value="1"/>
</dbReference>
<keyword evidence="13 17" id="KW-1133">Transmembrane helix</keyword>
<keyword evidence="8 17" id="KW-0106">Calcium</keyword>
<feature type="transmembrane region" description="Helical" evidence="17">
    <location>
        <begin position="173"/>
        <end position="191"/>
    </location>
</feature>
<evidence type="ECO:0000259" key="19">
    <source>
        <dbReference type="Pfam" id="PF00122"/>
    </source>
</evidence>
<comment type="function">
    <text evidence="17">Catalyzes the hydrolysis of ATP coupled with the transport of calcium.</text>
</comment>
<dbReference type="GO" id="GO:0046872">
    <property type="term" value="F:metal ion binding"/>
    <property type="evidence" value="ECO:0007669"/>
    <property type="project" value="UniProtKB-KW"/>
</dbReference>
<dbReference type="Pfam" id="PF00122">
    <property type="entry name" value="E1-E2_ATPase"/>
    <property type="match status" value="1"/>
</dbReference>
<evidence type="ECO:0000256" key="10">
    <source>
        <dbReference type="ARBA" id="ARBA00022842"/>
    </source>
</evidence>
<feature type="transmembrane region" description="Helical" evidence="17">
    <location>
        <begin position="396"/>
        <end position="423"/>
    </location>
</feature>
<evidence type="ECO:0000256" key="15">
    <source>
        <dbReference type="ARBA" id="ARBA00023136"/>
    </source>
</evidence>
<feature type="region of interest" description="Disordered" evidence="18">
    <location>
        <begin position="1"/>
        <end position="21"/>
    </location>
</feature>
<proteinExistence type="inferred from homology"/>
<dbReference type="Proteomes" id="UP000886520">
    <property type="component" value="Chromosome 16"/>
</dbReference>
<comment type="similarity">
    <text evidence="2 17">Belongs to the cation transport ATPase (P-type) (TC 3.A.3) family. Type IIB subfamily.</text>
</comment>
<comment type="caution">
    <text evidence="23">The sequence shown here is derived from an EMBL/GenBank/DDBJ whole genome shotgun (WGS) entry which is preliminary data.</text>
</comment>
<dbReference type="PRINTS" id="PR00119">
    <property type="entry name" value="CATATPASE"/>
</dbReference>
<dbReference type="InterPro" id="IPR024750">
    <property type="entry name" value="Ca_ATPase_N_dom"/>
</dbReference>
<evidence type="ECO:0000259" key="22">
    <source>
        <dbReference type="Pfam" id="PF12515"/>
    </source>
</evidence>
<evidence type="ECO:0000259" key="21">
    <source>
        <dbReference type="Pfam" id="PF00690"/>
    </source>
</evidence>
<dbReference type="NCBIfam" id="TIGR01494">
    <property type="entry name" value="ATPase_P-type"/>
    <property type="match status" value="3"/>
</dbReference>
<dbReference type="PANTHER" id="PTHR24093">
    <property type="entry name" value="CATION TRANSPORTING ATPASE"/>
    <property type="match status" value="1"/>
</dbReference>
<dbReference type="SUPFAM" id="SSF56784">
    <property type="entry name" value="HAD-like"/>
    <property type="match status" value="1"/>
</dbReference>
<evidence type="ECO:0000256" key="6">
    <source>
        <dbReference type="ARBA" id="ARBA00022723"/>
    </source>
</evidence>
<dbReference type="SUPFAM" id="SSF81660">
    <property type="entry name" value="Metal cation-transporting ATPase, ATP-binding domain N"/>
    <property type="match status" value="1"/>
</dbReference>
<evidence type="ECO:0000256" key="4">
    <source>
        <dbReference type="ARBA" id="ARBA00022568"/>
    </source>
</evidence>
<feature type="domain" description="Cation-transporting P-type ATPase N-terminal" evidence="21">
    <location>
        <begin position="117"/>
        <end position="185"/>
    </location>
</feature>
<keyword evidence="6" id="KW-0479">Metal-binding</keyword>
<feature type="domain" description="P-type ATPase A" evidence="19">
    <location>
        <begin position="236"/>
        <end position="334"/>
    </location>
</feature>
<keyword evidence="15 17" id="KW-0472">Membrane</keyword>
<dbReference type="InterPro" id="IPR018303">
    <property type="entry name" value="ATPase_P-typ_P_site"/>
</dbReference>
<dbReference type="InterPro" id="IPR059000">
    <property type="entry name" value="ATPase_P-type_domA"/>
</dbReference>
<dbReference type="Gene3D" id="1.20.1110.10">
    <property type="entry name" value="Calcium-transporting ATPase, transmembrane domain"/>
    <property type="match status" value="1"/>
</dbReference>
<evidence type="ECO:0000313" key="23">
    <source>
        <dbReference type="EMBL" id="KAI5068084.1"/>
    </source>
</evidence>
<name>A0A9D4UIG9_ADICA</name>
<feature type="transmembrane region" description="Helical" evidence="17">
    <location>
        <begin position="1017"/>
        <end position="1035"/>
    </location>
</feature>
<evidence type="ECO:0000256" key="14">
    <source>
        <dbReference type="ARBA" id="ARBA00023065"/>
    </source>
</evidence>
<evidence type="ECO:0000256" key="8">
    <source>
        <dbReference type="ARBA" id="ARBA00022837"/>
    </source>
</evidence>
<dbReference type="FunFam" id="2.70.150.10:FF:000006">
    <property type="entry name" value="Calcium-transporting ATPase"/>
    <property type="match status" value="1"/>
</dbReference>
<comment type="caution">
    <text evidence="17">Lacks conserved residue(s) required for the propagation of feature annotation.</text>
</comment>
<dbReference type="FunFam" id="1.20.1110.10:FF:000039">
    <property type="entry name" value="Calcium-transporting ATPase"/>
    <property type="match status" value="1"/>
</dbReference>
<dbReference type="EMBL" id="JABFUD020000016">
    <property type="protein sequence ID" value="KAI5068084.1"/>
    <property type="molecule type" value="Genomic_DNA"/>
</dbReference>
<keyword evidence="3 17" id="KW-0813">Transport</keyword>
<dbReference type="SFLD" id="SFLDF00027">
    <property type="entry name" value="p-type_atpase"/>
    <property type="match status" value="1"/>
</dbReference>
<evidence type="ECO:0000256" key="16">
    <source>
        <dbReference type="ARBA" id="ARBA00048694"/>
    </source>
</evidence>
<dbReference type="Pfam" id="PF00690">
    <property type="entry name" value="Cation_ATPase_N"/>
    <property type="match status" value="1"/>
</dbReference>
<protein>
    <recommendedName>
        <fullName evidence="17">Calcium-transporting ATPase</fullName>
        <ecNumber evidence="17">7.2.2.10</ecNumber>
    </recommendedName>
</protein>
<keyword evidence="9 17" id="KW-0067">ATP-binding</keyword>
<dbReference type="GO" id="GO:0005886">
    <property type="term" value="C:plasma membrane"/>
    <property type="evidence" value="ECO:0007669"/>
    <property type="project" value="TreeGrafter"/>
</dbReference>
<dbReference type="InterPro" id="IPR023299">
    <property type="entry name" value="ATPase_P-typ_cyto_dom_N"/>
</dbReference>
<evidence type="ECO:0000256" key="2">
    <source>
        <dbReference type="ARBA" id="ARBA00006124"/>
    </source>
</evidence>
<dbReference type="FunFam" id="1.20.1110.10:FF:000036">
    <property type="entry name" value="Calcium-transporting ATPase"/>
    <property type="match status" value="1"/>
</dbReference>
<feature type="transmembrane region" description="Helical" evidence="17">
    <location>
        <begin position="979"/>
        <end position="997"/>
    </location>
</feature>
<reference evidence="23" key="1">
    <citation type="submission" date="2021-01" db="EMBL/GenBank/DDBJ databases">
        <title>Adiantum capillus-veneris genome.</title>
        <authorList>
            <person name="Fang Y."/>
            <person name="Liao Q."/>
        </authorList>
    </citation>
    <scope>NUCLEOTIDE SEQUENCE</scope>
    <source>
        <strain evidence="23">H3</strain>
        <tissue evidence="23">Leaf</tissue>
    </source>
</reference>
<dbReference type="InterPro" id="IPR036412">
    <property type="entry name" value="HAD-like_sf"/>
</dbReference>
<keyword evidence="11" id="KW-0112">Calmodulin-binding</keyword>
<dbReference type="AlphaFoldDB" id="A0A9D4UIG9"/>
<evidence type="ECO:0000256" key="5">
    <source>
        <dbReference type="ARBA" id="ARBA00022692"/>
    </source>
</evidence>
<dbReference type="Gene3D" id="1.20.5.170">
    <property type="match status" value="1"/>
</dbReference>
<evidence type="ECO:0000256" key="7">
    <source>
        <dbReference type="ARBA" id="ARBA00022741"/>
    </source>
</evidence>
<keyword evidence="12" id="KW-1278">Translocase</keyword>
<evidence type="ECO:0000256" key="12">
    <source>
        <dbReference type="ARBA" id="ARBA00022967"/>
    </source>
</evidence>
<dbReference type="PRINTS" id="PR00120">
    <property type="entry name" value="HATPASE"/>
</dbReference>
<dbReference type="InterPro" id="IPR006408">
    <property type="entry name" value="P-type_ATPase_IIB"/>
</dbReference>
<dbReference type="InterPro" id="IPR044492">
    <property type="entry name" value="P_typ_ATPase_HD_dom"/>
</dbReference>
<dbReference type="InterPro" id="IPR006068">
    <property type="entry name" value="ATPase_P-typ_cation-transptr_C"/>
</dbReference>
<organism evidence="23 24">
    <name type="scientific">Adiantum capillus-veneris</name>
    <name type="common">Maidenhair fern</name>
    <dbReference type="NCBI Taxonomy" id="13818"/>
    <lineage>
        <taxon>Eukaryota</taxon>
        <taxon>Viridiplantae</taxon>
        <taxon>Streptophyta</taxon>
        <taxon>Embryophyta</taxon>
        <taxon>Tracheophyta</taxon>
        <taxon>Polypodiopsida</taxon>
        <taxon>Polypodiidae</taxon>
        <taxon>Polypodiales</taxon>
        <taxon>Pteridineae</taxon>
        <taxon>Pteridaceae</taxon>
        <taxon>Vittarioideae</taxon>
        <taxon>Adiantum</taxon>
    </lineage>
</organism>
<dbReference type="InterPro" id="IPR023214">
    <property type="entry name" value="HAD_sf"/>
</dbReference>
<dbReference type="GO" id="GO:0005524">
    <property type="term" value="F:ATP binding"/>
    <property type="evidence" value="ECO:0007669"/>
    <property type="project" value="UniProtKB-KW"/>
</dbReference>
<comment type="subcellular location">
    <subcellularLocation>
        <location evidence="1 17">Membrane</location>
        <topology evidence="1 17">Multi-pass membrane protein</topology>
    </subcellularLocation>
</comment>
<dbReference type="OrthoDB" id="3352408at2759"/>
<dbReference type="InterPro" id="IPR001757">
    <property type="entry name" value="P_typ_ATPase"/>
</dbReference>
<dbReference type="Pfam" id="PF13246">
    <property type="entry name" value="Cation_ATPase"/>
    <property type="match status" value="1"/>
</dbReference>
<dbReference type="FunFam" id="3.40.50.1000:FF:000011">
    <property type="entry name" value="Calcium-transporting ATPase"/>
    <property type="match status" value="1"/>
</dbReference>
<dbReference type="SUPFAM" id="SSF81665">
    <property type="entry name" value="Calcium ATPase, transmembrane domain M"/>
    <property type="match status" value="1"/>
</dbReference>
<dbReference type="CDD" id="cd02081">
    <property type="entry name" value="P-type_ATPase_Ca_PMCA-like"/>
    <property type="match status" value="1"/>
</dbReference>
<keyword evidence="7 17" id="KW-0547">Nucleotide-binding</keyword>
<dbReference type="InterPro" id="IPR023298">
    <property type="entry name" value="ATPase_P-typ_TM_dom_sf"/>
</dbReference>
<keyword evidence="4 17" id="KW-0109">Calcium transport</keyword>
<feature type="transmembrane region" description="Helical" evidence="17">
    <location>
        <begin position="355"/>
        <end position="376"/>
    </location>
</feature>
<dbReference type="PROSITE" id="PS00154">
    <property type="entry name" value="ATPASE_E1_E2"/>
    <property type="match status" value="1"/>
</dbReference>
<dbReference type="GO" id="GO:0005388">
    <property type="term" value="F:P-type calcium transporter activity"/>
    <property type="evidence" value="ECO:0007669"/>
    <property type="project" value="UniProtKB-EC"/>
</dbReference>
<dbReference type="PANTHER" id="PTHR24093:SF462">
    <property type="entry name" value="CALCIUM-TRANSPORTING ATPASE 11, PLASMA MEMBRANE-TYPE-RELATED"/>
    <property type="match status" value="1"/>
</dbReference>
<dbReference type="SUPFAM" id="SSF81653">
    <property type="entry name" value="Calcium ATPase, transduction domain A"/>
    <property type="match status" value="1"/>
</dbReference>
<keyword evidence="24" id="KW-1185">Reference proteome</keyword>
<dbReference type="NCBIfam" id="TIGR01517">
    <property type="entry name" value="ATPase-IIB_Ca"/>
    <property type="match status" value="1"/>
</dbReference>
<gene>
    <name evidence="23" type="ORF">GOP47_0016429</name>
</gene>
<dbReference type="Pfam" id="PF08282">
    <property type="entry name" value="Hydrolase_3"/>
    <property type="match status" value="1"/>
</dbReference>
<evidence type="ECO:0000256" key="3">
    <source>
        <dbReference type="ARBA" id="ARBA00022448"/>
    </source>
</evidence>
<dbReference type="SFLD" id="SFLDG00002">
    <property type="entry name" value="C1.7:_P-type_atpase_like"/>
    <property type="match status" value="1"/>
</dbReference>
<accession>A0A9D4UIG9</accession>
<keyword evidence="5 17" id="KW-0812">Transmembrane</keyword>
<evidence type="ECO:0000256" key="11">
    <source>
        <dbReference type="ARBA" id="ARBA00022860"/>
    </source>
</evidence>
<dbReference type="SFLD" id="SFLDS00003">
    <property type="entry name" value="Haloacid_Dehalogenase"/>
    <property type="match status" value="1"/>
</dbReference>
<feature type="transmembrane region" description="Helical" evidence="17">
    <location>
        <begin position="203"/>
        <end position="221"/>
    </location>
</feature>
<dbReference type="GO" id="GO:0005516">
    <property type="term" value="F:calmodulin binding"/>
    <property type="evidence" value="ECO:0007669"/>
    <property type="project" value="UniProtKB-KW"/>
</dbReference>
<evidence type="ECO:0000259" key="20">
    <source>
        <dbReference type="Pfam" id="PF00689"/>
    </source>
</evidence>
<comment type="catalytic activity">
    <reaction evidence="16 17">
        <text>Ca(2+)(in) + ATP + H2O = Ca(2+)(out) + ADP + phosphate + H(+)</text>
        <dbReference type="Rhea" id="RHEA:18105"/>
        <dbReference type="ChEBI" id="CHEBI:15377"/>
        <dbReference type="ChEBI" id="CHEBI:15378"/>
        <dbReference type="ChEBI" id="CHEBI:29108"/>
        <dbReference type="ChEBI" id="CHEBI:30616"/>
        <dbReference type="ChEBI" id="CHEBI:43474"/>
        <dbReference type="ChEBI" id="CHEBI:456216"/>
        <dbReference type="EC" id="7.2.2.10"/>
    </reaction>
</comment>
<dbReference type="Pfam" id="PF00689">
    <property type="entry name" value="Cation_ATPase_C"/>
    <property type="match status" value="1"/>
</dbReference>
<evidence type="ECO:0000256" key="18">
    <source>
        <dbReference type="SAM" id="MobiDB-lite"/>
    </source>
</evidence>
<evidence type="ECO:0000313" key="24">
    <source>
        <dbReference type="Proteomes" id="UP000886520"/>
    </source>
</evidence>
<keyword evidence="14 17" id="KW-0406">Ion transport</keyword>
<dbReference type="Gene3D" id="3.40.50.1000">
    <property type="entry name" value="HAD superfamily/HAD-like"/>
    <property type="match status" value="1"/>
</dbReference>
<keyword evidence="10" id="KW-0460">Magnesium</keyword>
<feature type="domain" description="Cation-transporting P-type ATPase C-terminal" evidence="20">
    <location>
        <begin position="826"/>
        <end position="999"/>
    </location>
</feature>
<evidence type="ECO:0000256" key="17">
    <source>
        <dbReference type="RuleBase" id="RU361146"/>
    </source>
</evidence>
<dbReference type="InterPro" id="IPR008250">
    <property type="entry name" value="ATPase_P-typ_transduc_dom_A_sf"/>
</dbReference>
<dbReference type="Pfam" id="PF12515">
    <property type="entry name" value="CaATP_NAI"/>
    <property type="match status" value="1"/>
</dbReference>
<feature type="domain" description="Calcium-transporting P-type ATPase N-terminal autoinhibitory" evidence="22">
    <location>
        <begin position="8"/>
        <end position="48"/>
    </location>
</feature>
<dbReference type="Gene3D" id="2.70.150.10">
    <property type="entry name" value="Calcium-transporting ATPase, cytoplasmic transduction domain A"/>
    <property type="match status" value="1"/>
</dbReference>